<feature type="transmembrane region" description="Helical" evidence="3">
    <location>
        <begin position="511"/>
        <end position="535"/>
    </location>
</feature>
<name>A0ABP0QCJ5_9DINO</name>
<dbReference type="EMBL" id="CAXAMN010024250">
    <property type="protein sequence ID" value="CAK9084891.1"/>
    <property type="molecule type" value="Genomic_DNA"/>
</dbReference>
<keyword evidence="3" id="KW-1133">Transmembrane helix</keyword>
<reference evidence="4 5" key="1">
    <citation type="submission" date="2024-02" db="EMBL/GenBank/DDBJ databases">
        <authorList>
            <person name="Chen Y."/>
            <person name="Shah S."/>
            <person name="Dougan E. K."/>
            <person name="Thang M."/>
            <person name="Chan C."/>
        </authorList>
    </citation>
    <scope>NUCLEOTIDE SEQUENCE [LARGE SCALE GENOMIC DNA]</scope>
</reference>
<feature type="compositionally biased region" description="Basic and acidic residues" evidence="2">
    <location>
        <begin position="722"/>
        <end position="733"/>
    </location>
</feature>
<feature type="transmembrane region" description="Helical" evidence="3">
    <location>
        <begin position="66"/>
        <end position="85"/>
    </location>
</feature>
<evidence type="ECO:0000256" key="3">
    <source>
        <dbReference type="SAM" id="Phobius"/>
    </source>
</evidence>
<feature type="compositionally biased region" description="Basic and acidic residues" evidence="2">
    <location>
        <begin position="696"/>
        <end position="707"/>
    </location>
</feature>
<evidence type="ECO:0000313" key="4">
    <source>
        <dbReference type="EMBL" id="CAK9084891.1"/>
    </source>
</evidence>
<protein>
    <submittedName>
        <fullName evidence="4">Uncharacterized protein</fullName>
    </submittedName>
</protein>
<feature type="transmembrane region" description="Helical" evidence="3">
    <location>
        <begin position="139"/>
        <end position="161"/>
    </location>
</feature>
<keyword evidence="3" id="KW-0472">Membrane</keyword>
<keyword evidence="1" id="KW-0175">Coiled coil</keyword>
<feature type="transmembrane region" description="Helical" evidence="3">
    <location>
        <begin position="547"/>
        <end position="570"/>
    </location>
</feature>
<feature type="transmembrane region" description="Helical" evidence="3">
    <location>
        <begin position="289"/>
        <end position="312"/>
    </location>
</feature>
<accession>A0ABP0QCJ5</accession>
<evidence type="ECO:0000256" key="2">
    <source>
        <dbReference type="SAM" id="MobiDB-lite"/>
    </source>
</evidence>
<keyword evidence="3" id="KW-0812">Transmembrane</keyword>
<dbReference type="Proteomes" id="UP001642484">
    <property type="component" value="Unassembled WGS sequence"/>
</dbReference>
<gene>
    <name evidence="4" type="ORF">CCMP2556_LOCUS41247</name>
</gene>
<evidence type="ECO:0000256" key="1">
    <source>
        <dbReference type="SAM" id="Coils"/>
    </source>
</evidence>
<organism evidence="4 5">
    <name type="scientific">Durusdinium trenchii</name>
    <dbReference type="NCBI Taxonomy" id="1381693"/>
    <lineage>
        <taxon>Eukaryota</taxon>
        <taxon>Sar</taxon>
        <taxon>Alveolata</taxon>
        <taxon>Dinophyceae</taxon>
        <taxon>Suessiales</taxon>
        <taxon>Symbiodiniaceae</taxon>
        <taxon>Durusdinium</taxon>
    </lineage>
</organism>
<keyword evidence="5" id="KW-1185">Reference proteome</keyword>
<feature type="coiled-coil region" evidence="1">
    <location>
        <begin position="598"/>
        <end position="640"/>
    </location>
</feature>
<proteinExistence type="predicted"/>
<feature type="region of interest" description="Disordered" evidence="2">
    <location>
        <begin position="678"/>
        <end position="733"/>
    </location>
</feature>
<feature type="transmembrane region" description="Helical" evidence="3">
    <location>
        <begin position="470"/>
        <end position="491"/>
    </location>
</feature>
<sequence>MAYLFICGIQSASRLLFIIWNFNEDFSGGFQIAAKRIGMLESFRAGIAWLSVTCSYQGWDIINKQAVLFVSLVTLLLLFKAPHCYSAYVLPKSSFLEALPSQKTFILLMMSEMMNFLAIYPSMNFEHWWTLNGWSPTEIAGFALCVALLSPLVVSLAFYALQRRALWGPWVTRDFTCLLPPGALLRALALWDLGFLNHRSPSFVVAIIASVIVDVARNATVWCSILGILGNKWYALKGGYLCMMVVTMSSALSPYVTDRLSELFTGVSLLKSFDTLQISGSSGRSMGQAIAWSVMPLSAGAYFFQLLAMRYFNSDTLSYKGHGAWTADGVAFGTEVTAVRISVKDMKRKRSRAKLLWNNDSFDVFGVNSIFRVFTNKSQLFLVDNGVWPITQAAEDGQTLATAENKCAILVHLVLKTFTFVAPGVPTRGGQRTDLQPRVLLRAEESEPEPKGDDGKALDGSSPVGLVGQLVLSIAVLPYVALAIYSSLQLATTGQAFEPFLQNNALTTTGVVGIGEGVSVVVVFGMVLWSVLSFVFRLGLGLPEGPLNILGLTQFLSYVAAALFAGATFLNGLGEENPVKGISFKTLTSSPEKLNVVAAKGAKLLDKAEKEVEKITAEPRAQLEEKLKEVEEQASTEFSKSPVAKYTPDVKIPGVTMPDVKVPNMPDIKLPDIKTPEFKAPDVKMPTFNMPTFKMPELKLPERKAPPGKEAAPTEAAEEVAETSKEASSDLFD</sequence>
<evidence type="ECO:0000313" key="5">
    <source>
        <dbReference type="Proteomes" id="UP001642484"/>
    </source>
</evidence>
<comment type="caution">
    <text evidence="4">The sequence shown here is derived from an EMBL/GenBank/DDBJ whole genome shotgun (WGS) entry which is preliminary data.</text>
</comment>